<evidence type="ECO:0000313" key="3">
    <source>
        <dbReference type="EMBL" id="APX23742.1"/>
    </source>
</evidence>
<keyword evidence="4" id="KW-1185">Reference proteome</keyword>
<feature type="region of interest" description="Disordered" evidence="1">
    <location>
        <begin position="102"/>
        <end position="131"/>
    </location>
</feature>
<dbReference type="STRING" id="1229727.Ga0080559_TMP2946"/>
<evidence type="ECO:0000256" key="1">
    <source>
        <dbReference type="SAM" id="MobiDB-lite"/>
    </source>
</evidence>
<dbReference type="OrthoDB" id="7308154at2"/>
<feature type="compositionally biased region" description="Basic and acidic residues" evidence="1">
    <location>
        <begin position="116"/>
        <end position="131"/>
    </location>
</feature>
<evidence type="ECO:0000256" key="2">
    <source>
        <dbReference type="SAM" id="SignalP"/>
    </source>
</evidence>
<proteinExistence type="predicted"/>
<organism evidence="3 4">
    <name type="scientific">Salipiger profundus</name>
    <dbReference type="NCBI Taxonomy" id="1229727"/>
    <lineage>
        <taxon>Bacteria</taxon>
        <taxon>Pseudomonadati</taxon>
        <taxon>Pseudomonadota</taxon>
        <taxon>Alphaproteobacteria</taxon>
        <taxon>Rhodobacterales</taxon>
        <taxon>Roseobacteraceae</taxon>
        <taxon>Salipiger</taxon>
    </lineage>
</organism>
<feature type="chain" id="PRO_5012640236" evidence="2">
    <location>
        <begin position="21"/>
        <end position="131"/>
    </location>
</feature>
<keyword evidence="2" id="KW-0732">Signal</keyword>
<name>A0A1U7D6K7_9RHOB</name>
<evidence type="ECO:0000313" key="4">
    <source>
        <dbReference type="Proteomes" id="UP000186559"/>
    </source>
</evidence>
<dbReference type="EMBL" id="CP014796">
    <property type="protein sequence ID" value="APX23742.1"/>
    <property type="molecule type" value="Genomic_DNA"/>
</dbReference>
<dbReference type="Proteomes" id="UP000186559">
    <property type="component" value="Chromosome"/>
</dbReference>
<dbReference type="KEGG" id="tpro:Ga0080559_TMP2946"/>
<dbReference type="AlphaFoldDB" id="A0A1U7D6K7"/>
<feature type="signal peptide" evidence="2">
    <location>
        <begin position="1"/>
        <end position="20"/>
    </location>
</feature>
<reference evidence="3 4" key="1">
    <citation type="submission" date="2016-03" db="EMBL/GenBank/DDBJ databases">
        <title>Deep-sea bacteria in the southern Pacific.</title>
        <authorList>
            <person name="Tang K."/>
        </authorList>
    </citation>
    <scope>NUCLEOTIDE SEQUENCE [LARGE SCALE GENOMIC DNA]</scope>
    <source>
        <strain evidence="3 4">JLT2016</strain>
    </source>
</reference>
<accession>A0A1U7D6K7</accession>
<gene>
    <name evidence="3" type="ORF">Ga0080559_TMP2946</name>
</gene>
<sequence length="131" mass="14617" precursor="true">MRRIAALFLTLSLTAAPLAAQEAESDDNGGLMKRGAEMFMQGLMDELDPALRELEGMARDMEPALRSFRDEMGPALVQLMEKVEDWSKYDPPEMLPNGDIILRRKAPLAPEPEDDPPLRDVPRGEGPEIEL</sequence>
<protein>
    <submittedName>
        <fullName evidence="3">ATPases of the AAA+ class</fullName>
    </submittedName>
</protein>